<gene>
    <name evidence="1" type="ORF">A2Z67_04765</name>
</gene>
<proteinExistence type="predicted"/>
<sequence>MRFEYDISGDEVTIFVNGRDKLNENGKFIDAFTTKKFNISIDEIPQLEELLEKIIKSIEVRRCLDDPEPLFGTHLREAKEAVDQLFSKNKEGKPLLVPLAKEIRVLTGKERFEAIKKLLFPKNNEREEI</sequence>
<dbReference type="EMBL" id="MGFQ01000024">
    <property type="protein sequence ID" value="OGM09222.1"/>
    <property type="molecule type" value="Genomic_DNA"/>
</dbReference>
<accession>A0A1F7X2A6</accession>
<evidence type="ECO:0000313" key="2">
    <source>
        <dbReference type="Proteomes" id="UP000176939"/>
    </source>
</evidence>
<organism evidence="1 2">
    <name type="scientific">Candidatus Woesebacteria bacterium RBG_13_36_22</name>
    <dbReference type="NCBI Taxonomy" id="1802478"/>
    <lineage>
        <taxon>Bacteria</taxon>
        <taxon>Candidatus Woeseibacteriota</taxon>
    </lineage>
</organism>
<dbReference type="AlphaFoldDB" id="A0A1F7X2A6"/>
<comment type="caution">
    <text evidence="1">The sequence shown here is derived from an EMBL/GenBank/DDBJ whole genome shotgun (WGS) entry which is preliminary data.</text>
</comment>
<evidence type="ECO:0000313" key="1">
    <source>
        <dbReference type="EMBL" id="OGM09222.1"/>
    </source>
</evidence>
<dbReference type="Proteomes" id="UP000176939">
    <property type="component" value="Unassembled WGS sequence"/>
</dbReference>
<name>A0A1F7X2A6_9BACT</name>
<reference evidence="1 2" key="1">
    <citation type="journal article" date="2016" name="Nat. Commun.">
        <title>Thousands of microbial genomes shed light on interconnected biogeochemical processes in an aquifer system.</title>
        <authorList>
            <person name="Anantharaman K."/>
            <person name="Brown C.T."/>
            <person name="Hug L.A."/>
            <person name="Sharon I."/>
            <person name="Castelle C.J."/>
            <person name="Probst A.J."/>
            <person name="Thomas B.C."/>
            <person name="Singh A."/>
            <person name="Wilkins M.J."/>
            <person name="Karaoz U."/>
            <person name="Brodie E.L."/>
            <person name="Williams K.H."/>
            <person name="Hubbard S.S."/>
            <person name="Banfield J.F."/>
        </authorList>
    </citation>
    <scope>NUCLEOTIDE SEQUENCE [LARGE SCALE GENOMIC DNA]</scope>
</reference>
<protein>
    <submittedName>
        <fullName evidence="1">Uncharacterized protein</fullName>
    </submittedName>
</protein>